<evidence type="ECO:0000313" key="7">
    <source>
        <dbReference type="EMBL" id="KAF2432074.1"/>
    </source>
</evidence>
<keyword evidence="1" id="KW-0479">Metal-binding</keyword>
<feature type="transmembrane region" description="Helical" evidence="5">
    <location>
        <begin position="160"/>
        <end position="181"/>
    </location>
</feature>
<sequence>MNAVPGGWQWPENIPDARHRFNPSENEPSTPNTVKTESSPEDPPEEIPTPTAHTTTPKPEPAVPKQRHYKPRTCRICLETVLPTFHAPSENIPGIFQSTPKVTYESEDGGRLLRPCKCKGTAQYVHEGCLQSWRHADPGYARRNYFQCPTCGYKYRLQRLGWGTMISSVAAQITLTLLILITTMFVMGFIADPVIDFAIDPYGTIFPFFNRGRTQYNVLPDDDASGWIEHFTKGLASLGLLSFLKVLFASPVQFFFRSSAVPSRGGTSGRDRLSNMTWLFIIIGVATFLYTVWKGVRAWSRRTLEKAGERVMDVQVDDDNDDQEEESPSAPSSGI</sequence>
<evidence type="ECO:0000256" key="5">
    <source>
        <dbReference type="SAM" id="Phobius"/>
    </source>
</evidence>
<feature type="compositionally biased region" description="Acidic residues" evidence="4">
    <location>
        <begin position="315"/>
        <end position="327"/>
    </location>
</feature>
<keyword evidence="2" id="KW-0863">Zinc-finger</keyword>
<gene>
    <name evidence="7" type="ORF">EJ08DRAFT_687077</name>
</gene>
<evidence type="ECO:0000313" key="8">
    <source>
        <dbReference type="Proteomes" id="UP000800235"/>
    </source>
</evidence>
<keyword evidence="3" id="KW-0862">Zinc</keyword>
<evidence type="ECO:0000256" key="2">
    <source>
        <dbReference type="ARBA" id="ARBA00022771"/>
    </source>
</evidence>
<dbReference type="CDD" id="cd16495">
    <property type="entry name" value="RING_CH-C4HC3_MARCH"/>
    <property type="match status" value="1"/>
</dbReference>
<keyword evidence="8" id="KW-1185">Reference proteome</keyword>
<dbReference type="OrthoDB" id="264354at2759"/>
<keyword evidence="5" id="KW-1133">Transmembrane helix</keyword>
<evidence type="ECO:0000256" key="4">
    <source>
        <dbReference type="SAM" id="MobiDB-lite"/>
    </source>
</evidence>
<dbReference type="AlphaFoldDB" id="A0A9P4NVP2"/>
<dbReference type="PANTHER" id="PTHR46347:SF1">
    <property type="entry name" value="RING_FYVE_PHD ZINC FINGER SUPERFAMILY PROTEIN"/>
    <property type="match status" value="1"/>
</dbReference>
<dbReference type="PANTHER" id="PTHR46347">
    <property type="entry name" value="RING/FYVE/PHD ZINC FINGER SUPERFAMILY PROTEIN"/>
    <property type="match status" value="1"/>
</dbReference>
<keyword evidence="5" id="KW-0812">Transmembrane</keyword>
<comment type="caution">
    <text evidence="7">The sequence shown here is derived from an EMBL/GenBank/DDBJ whole genome shotgun (WGS) entry which is preliminary data.</text>
</comment>
<feature type="region of interest" description="Disordered" evidence="4">
    <location>
        <begin position="1"/>
        <end position="67"/>
    </location>
</feature>
<dbReference type="EMBL" id="MU007028">
    <property type="protein sequence ID" value="KAF2432074.1"/>
    <property type="molecule type" value="Genomic_DNA"/>
</dbReference>
<evidence type="ECO:0000256" key="3">
    <source>
        <dbReference type="ARBA" id="ARBA00022833"/>
    </source>
</evidence>
<feature type="region of interest" description="Disordered" evidence="4">
    <location>
        <begin position="310"/>
        <end position="335"/>
    </location>
</feature>
<evidence type="ECO:0000259" key="6">
    <source>
        <dbReference type="PROSITE" id="PS51292"/>
    </source>
</evidence>
<dbReference type="SMART" id="SM00744">
    <property type="entry name" value="RINGv"/>
    <property type="match status" value="1"/>
</dbReference>
<dbReference type="Proteomes" id="UP000800235">
    <property type="component" value="Unassembled WGS sequence"/>
</dbReference>
<reference evidence="7" key="1">
    <citation type="journal article" date="2020" name="Stud. Mycol.">
        <title>101 Dothideomycetes genomes: a test case for predicting lifestyles and emergence of pathogens.</title>
        <authorList>
            <person name="Haridas S."/>
            <person name="Albert R."/>
            <person name="Binder M."/>
            <person name="Bloem J."/>
            <person name="Labutti K."/>
            <person name="Salamov A."/>
            <person name="Andreopoulos B."/>
            <person name="Baker S."/>
            <person name="Barry K."/>
            <person name="Bills G."/>
            <person name="Bluhm B."/>
            <person name="Cannon C."/>
            <person name="Castanera R."/>
            <person name="Culley D."/>
            <person name="Daum C."/>
            <person name="Ezra D."/>
            <person name="Gonzalez J."/>
            <person name="Henrissat B."/>
            <person name="Kuo A."/>
            <person name="Liang C."/>
            <person name="Lipzen A."/>
            <person name="Lutzoni F."/>
            <person name="Magnuson J."/>
            <person name="Mondo S."/>
            <person name="Nolan M."/>
            <person name="Ohm R."/>
            <person name="Pangilinan J."/>
            <person name="Park H.-J."/>
            <person name="Ramirez L."/>
            <person name="Alfaro M."/>
            <person name="Sun H."/>
            <person name="Tritt A."/>
            <person name="Yoshinaga Y."/>
            <person name="Zwiers L.-H."/>
            <person name="Turgeon B."/>
            <person name="Goodwin S."/>
            <person name="Spatafora J."/>
            <person name="Crous P."/>
            <person name="Grigoriev I."/>
        </authorList>
    </citation>
    <scope>NUCLEOTIDE SEQUENCE</scope>
    <source>
        <strain evidence="7">CBS 130266</strain>
    </source>
</reference>
<evidence type="ECO:0000256" key="1">
    <source>
        <dbReference type="ARBA" id="ARBA00022723"/>
    </source>
</evidence>
<dbReference type="SUPFAM" id="SSF57850">
    <property type="entry name" value="RING/U-box"/>
    <property type="match status" value="1"/>
</dbReference>
<organism evidence="7 8">
    <name type="scientific">Tothia fuscella</name>
    <dbReference type="NCBI Taxonomy" id="1048955"/>
    <lineage>
        <taxon>Eukaryota</taxon>
        <taxon>Fungi</taxon>
        <taxon>Dikarya</taxon>
        <taxon>Ascomycota</taxon>
        <taxon>Pezizomycotina</taxon>
        <taxon>Dothideomycetes</taxon>
        <taxon>Pleosporomycetidae</taxon>
        <taxon>Venturiales</taxon>
        <taxon>Cylindrosympodiaceae</taxon>
        <taxon>Tothia</taxon>
    </lineage>
</organism>
<accession>A0A9P4NVP2</accession>
<proteinExistence type="predicted"/>
<dbReference type="InterPro" id="IPR013083">
    <property type="entry name" value="Znf_RING/FYVE/PHD"/>
</dbReference>
<name>A0A9P4NVP2_9PEZI</name>
<dbReference type="PROSITE" id="PS51292">
    <property type="entry name" value="ZF_RING_CH"/>
    <property type="match status" value="1"/>
</dbReference>
<dbReference type="Gene3D" id="3.30.40.10">
    <property type="entry name" value="Zinc/RING finger domain, C3HC4 (zinc finger)"/>
    <property type="match status" value="1"/>
</dbReference>
<feature type="domain" description="RING-CH-type" evidence="6">
    <location>
        <begin position="66"/>
        <end position="158"/>
    </location>
</feature>
<feature type="compositionally biased region" description="Low complexity" evidence="4">
    <location>
        <begin position="48"/>
        <end position="57"/>
    </location>
</feature>
<dbReference type="Pfam" id="PF12906">
    <property type="entry name" value="RINGv"/>
    <property type="match status" value="1"/>
</dbReference>
<feature type="transmembrane region" description="Helical" evidence="5">
    <location>
        <begin position="235"/>
        <end position="256"/>
    </location>
</feature>
<feature type="compositionally biased region" description="Polar residues" evidence="4">
    <location>
        <begin position="23"/>
        <end position="35"/>
    </location>
</feature>
<keyword evidence="5" id="KW-0472">Membrane</keyword>
<dbReference type="InterPro" id="IPR011016">
    <property type="entry name" value="Znf_RING-CH"/>
</dbReference>
<feature type="transmembrane region" description="Helical" evidence="5">
    <location>
        <begin position="276"/>
        <end position="293"/>
    </location>
</feature>
<protein>
    <recommendedName>
        <fullName evidence="6">RING-CH-type domain-containing protein</fullName>
    </recommendedName>
</protein>
<dbReference type="GO" id="GO:0008270">
    <property type="term" value="F:zinc ion binding"/>
    <property type="evidence" value="ECO:0007669"/>
    <property type="project" value="UniProtKB-KW"/>
</dbReference>